<dbReference type="Proteomes" id="UP000308600">
    <property type="component" value="Unassembled WGS sequence"/>
</dbReference>
<gene>
    <name evidence="1" type="ORF">BDN72DRAFT_839158</name>
</gene>
<evidence type="ECO:0000313" key="1">
    <source>
        <dbReference type="EMBL" id="TFK70305.1"/>
    </source>
</evidence>
<protein>
    <submittedName>
        <fullName evidence="1">Uncharacterized protein</fullName>
    </submittedName>
</protein>
<reference evidence="1 2" key="1">
    <citation type="journal article" date="2019" name="Nat. Ecol. Evol.">
        <title>Megaphylogeny resolves global patterns of mushroom evolution.</title>
        <authorList>
            <person name="Varga T."/>
            <person name="Krizsan K."/>
            <person name="Foldi C."/>
            <person name="Dima B."/>
            <person name="Sanchez-Garcia M."/>
            <person name="Sanchez-Ramirez S."/>
            <person name="Szollosi G.J."/>
            <person name="Szarkandi J.G."/>
            <person name="Papp V."/>
            <person name="Albert L."/>
            <person name="Andreopoulos W."/>
            <person name="Angelini C."/>
            <person name="Antonin V."/>
            <person name="Barry K.W."/>
            <person name="Bougher N.L."/>
            <person name="Buchanan P."/>
            <person name="Buyck B."/>
            <person name="Bense V."/>
            <person name="Catcheside P."/>
            <person name="Chovatia M."/>
            <person name="Cooper J."/>
            <person name="Damon W."/>
            <person name="Desjardin D."/>
            <person name="Finy P."/>
            <person name="Geml J."/>
            <person name="Haridas S."/>
            <person name="Hughes K."/>
            <person name="Justo A."/>
            <person name="Karasinski D."/>
            <person name="Kautmanova I."/>
            <person name="Kiss B."/>
            <person name="Kocsube S."/>
            <person name="Kotiranta H."/>
            <person name="LaButti K.M."/>
            <person name="Lechner B.E."/>
            <person name="Liimatainen K."/>
            <person name="Lipzen A."/>
            <person name="Lukacs Z."/>
            <person name="Mihaltcheva S."/>
            <person name="Morgado L.N."/>
            <person name="Niskanen T."/>
            <person name="Noordeloos M.E."/>
            <person name="Ohm R.A."/>
            <person name="Ortiz-Santana B."/>
            <person name="Ovrebo C."/>
            <person name="Racz N."/>
            <person name="Riley R."/>
            <person name="Savchenko A."/>
            <person name="Shiryaev A."/>
            <person name="Soop K."/>
            <person name="Spirin V."/>
            <person name="Szebenyi C."/>
            <person name="Tomsovsky M."/>
            <person name="Tulloss R.E."/>
            <person name="Uehling J."/>
            <person name="Grigoriev I.V."/>
            <person name="Vagvolgyi C."/>
            <person name="Papp T."/>
            <person name="Martin F.M."/>
            <person name="Miettinen O."/>
            <person name="Hibbett D.S."/>
            <person name="Nagy L.G."/>
        </authorList>
    </citation>
    <scope>NUCLEOTIDE SEQUENCE [LARGE SCALE GENOMIC DNA]</scope>
    <source>
        <strain evidence="1 2">NL-1719</strain>
    </source>
</reference>
<sequence length="1236" mass="135576">MADRLSQYAMISNFAPGIIHQQQSGQPQQPQQQPQTQPPSNNQQPDSHQLSAFPDQGRMWQVQQMQNQFRQHGGVDIGVSPGNAQMNDLIRTQAMAQNQQQQQQQQQQLSMQQQQQRFPLSAQQMQHLQQNVAGPSQQSFVDMNSQGQQPPAGFPNLGMNNIHQRNMMMQTFSNPNHHRQLELINLAQNQNYGARLNPPQQVSNPMANQPAMNQSTPDIFSGMMSNDSLRRPSPSHPPMQQPGSIGNPAVMPQRQMSMAQPRRFTIADMTERANQLNHQLSQQANMVRQLQEQHQNSGNQELVPKLRAAMTDFKSKQEQLARIRTLINMSAGKGPNPMAGGAPQPPWMPPANPSFDSRQAPPTMQTQQVHGHPNHLMSLPNTNMPQPGQPPHQQGTHFSNQLPPNTGQQFPFQMNNPNSTQQPNLGHLATQPRHPIPQTQPQHSVGTIPGTSIPLPPPLEKQKFDIIWKNFCQGKNIKISPDLLQIDSRIIDLHSLHVQVMHEGGYQKVDREELWNVVGGRMGLVAFPGTETEPAKAGPAAAQRLSHIYRMYLLAFDQVYLQSVLDSKRKMAPAPPAQTQNQQGLISRFTPQQMQAVLSYAQQPVANLRSQGIPDKMIQFVESNRNYLQRLVQEQRLFQGGLRQGPTGPPTEAGNASNHPQGLFAGLGNQQDPNALRQQMHQPPHSSGGVPINGLGNLPWRPTKEQMAAAGHFVKQMKQEVLMTNIPNMMERQVDVPLEHRVEYINLIESLNKFGGSPDSELKLATYSIILKQEDILKRLVSIAVVAQRQRQLLSSGNPRYIVSLEQVRAMVQQVHQAMEMYNAIVQARPPAGNQGPPAPPVQQDQRLQQHQQQPMQHQAQPQPQPPHISPRPMPSAPPHMQAFPPAPPNQLPPNFVAPPNHGAGPVDRHMNLKQPPAAKKAVGNLNTPALPPAIANTPPLNPPPVSTPASAHPASTPTASPAPAAGTPGPSHAAPSPKSPKPKATPKQAKGQPKRKLSKPIPPGTLPDSSHSPGTKRPREEDSSSTPNASGSSGSSGPISEPSPPKRVKIEWEESVKKEEEAPEMVKTEEEATALIEQVAELLTAATPDAFELSTTLDQLLKGYGTGIDTSDVSDPNLGDGGFGIPGDEVFEFFDFSSCAPHEEDETASKAATPDLVSSSSTNPSPGSGSEAEGSQHPSTSSSFSSSSMIKNEDLLRLGPWKELDGGESIYYQQAEFKWDGPMLVQDQAWPMFTA</sequence>
<accession>A0ACD3AX63</accession>
<evidence type="ECO:0000313" key="2">
    <source>
        <dbReference type="Proteomes" id="UP000308600"/>
    </source>
</evidence>
<name>A0ACD3AX63_9AGAR</name>
<keyword evidence="2" id="KW-1185">Reference proteome</keyword>
<organism evidence="1 2">
    <name type="scientific">Pluteus cervinus</name>
    <dbReference type="NCBI Taxonomy" id="181527"/>
    <lineage>
        <taxon>Eukaryota</taxon>
        <taxon>Fungi</taxon>
        <taxon>Dikarya</taxon>
        <taxon>Basidiomycota</taxon>
        <taxon>Agaricomycotina</taxon>
        <taxon>Agaricomycetes</taxon>
        <taxon>Agaricomycetidae</taxon>
        <taxon>Agaricales</taxon>
        <taxon>Pluteineae</taxon>
        <taxon>Pluteaceae</taxon>
        <taxon>Pluteus</taxon>
    </lineage>
</organism>
<proteinExistence type="predicted"/>
<dbReference type="EMBL" id="ML208315">
    <property type="protein sequence ID" value="TFK70305.1"/>
    <property type="molecule type" value="Genomic_DNA"/>
</dbReference>